<dbReference type="EMBL" id="CM004470">
    <property type="protein sequence ID" value="OCT88172.1"/>
    <property type="molecule type" value="Genomic_DNA"/>
</dbReference>
<reference evidence="2" key="1">
    <citation type="journal article" date="2016" name="Nature">
        <title>Genome evolution in the allotetraploid frog Xenopus laevis.</title>
        <authorList>
            <person name="Session A.M."/>
            <person name="Uno Y."/>
            <person name="Kwon T."/>
            <person name="Chapman J.A."/>
            <person name="Toyoda A."/>
            <person name="Takahashi S."/>
            <person name="Fukui A."/>
            <person name="Hikosaka A."/>
            <person name="Suzuki A."/>
            <person name="Kondo M."/>
            <person name="van Heeringen S.J."/>
            <person name="Quigley I."/>
            <person name="Heinz S."/>
            <person name="Ogino H."/>
            <person name="Ochi H."/>
            <person name="Hellsten U."/>
            <person name="Lyons J.B."/>
            <person name="Simakov O."/>
            <person name="Putnam N."/>
            <person name="Stites J."/>
            <person name="Kuroki Y."/>
            <person name="Tanaka T."/>
            <person name="Michiue T."/>
            <person name="Watanabe M."/>
            <person name="Bogdanovic O."/>
            <person name="Lister R."/>
            <person name="Georgiou G."/>
            <person name="Paranjpe S.S."/>
            <person name="van Kruijsbergen I."/>
            <person name="Shu S."/>
            <person name="Carlson J."/>
            <person name="Kinoshita T."/>
            <person name="Ohta Y."/>
            <person name="Mawaribuchi S."/>
            <person name="Jenkins J."/>
            <person name="Grimwood J."/>
            <person name="Schmutz J."/>
            <person name="Mitros T."/>
            <person name="Mozaffari S.V."/>
            <person name="Suzuki Y."/>
            <person name="Haramoto Y."/>
            <person name="Yamamoto T.S."/>
            <person name="Takagi C."/>
            <person name="Heald R."/>
            <person name="Miller K."/>
            <person name="Haudenschild C."/>
            <person name="Kitzman J."/>
            <person name="Nakayama T."/>
            <person name="Izutsu Y."/>
            <person name="Robert J."/>
            <person name="Fortriede J."/>
            <person name="Burns K."/>
            <person name="Lotay V."/>
            <person name="Karimi K."/>
            <person name="Yasuoka Y."/>
            <person name="Dichmann D.S."/>
            <person name="Flajnik M.F."/>
            <person name="Houston D.W."/>
            <person name="Shendure J."/>
            <person name="DuPasquier L."/>
            <person name="Vize P.D."/>
            <person name="Zorn A.M."/>
            <person name="Ito M."/>
            <person name="Marcotte E.M."/>
            <person name="Wallingford J.B."/>
            <person name="Ito Y."/>
            <person name="Asashima M."/>
            <person name="Ueno N."/>
            <person name="Matsuda Y."/>
            <person name="Veenstra G.J."/>
            <person name="Fujiyama A."/>
            <person name="Harland R.M."/>
            <person name="Taira M."/>
            <person name="Rokhsar D.S."/>
        </authorList>
    </citation>
    <scope>NUCLEOTIDE SEQUENCE [LARGE SCALE GENOMIC DNA]</scope>
    <source>
        <strain evidence="2">J</strain>
    </source>
</reference>
<protein>
    <submittedName>
        <fullName evidence="1">Uncharacterized protein</fullName>
    </submittedName>
</protein>
<dbReference type="AlphaFoldDB" id="A0A974HRT9"/>
<evidence type="ECO:0000313" key="2">
    <source>
        <dbReference type="Proteomes" id="UP000694892"/>
    </source>
</evidence>
<accession>A0A974HRT9</accession>
<sequence>MRPVRATHICPWCVPNLCADFKFQYASEGVESALNFSILTWQPLQMNPWHDDWAFSLIQTAWAESFIWTNELYMLLITAQAQMVNTKQVHVTAARMSRMEYVDIWTCFSISHLAYHLLYCMLHVHA</sequence>
<organism evidence="1 2">
    <name type="scientific">Xenopus laevis</name>
    <name type="common">African clawed frog</name>
    <dbReference type="NCBI Taxonomy" id="8355"/>
    <lineage>
        <taxon>Eukaryota</taxon>
        <taxon>Metazoa</taxon>
        <taxon>Chordata</taxon>
        <taxon>Craniata</taxon>
        <taxon>Vertebrata</taxon>
        <taxon>Euteleostomi</taxon>
        <taxon>Amphibia</taxon>
        <taxon>Batrachia</taxon>
        <taxon>Anura</taxon>
        <taxon>Pipoidea</taxon>
        <taxon>Pipidae</taxon>
        <taxon>Xenopodinae</taxon>
        <taxon>Xenopus</taxon>
        <taxon>Xenopus</taxon>
    </lineage>
</organism>
<evidence type="ECO:0000313" key="1">
    <source>
        <dbReference type="EMBL" id="OCT88172.1"/>
    </source>
</evidence>
<proteinExistence type="predicted"/>
<name>A0A974HRT9_XENLA</name>
<dbReference type="Proteomes" id="UP000694892">
    <property type="component" value="Chromosome 3L"/>
</dbReference>
<gene>
    <name evidence="1" type="ORF">XELAEV_18016798mg</name>
</gene>